<feature type="domain" description="Flavodoxin-like" evidence="6">
    <location>
        <begin position="92"/>
        <end position="229"/>
    </location>
</feature>
<dbReference type="PRINTS" id="PR00371">
    <property type="entry name" value="FPNCR"/>
</dbReference>
<dbReference type="Pfam" id="PF00175">
    <property type="entry name" value="NAD_binding_1"/>
    <property type="match status" value="1"/>
</dbReference>
<dbReference type="InterPro" id="IPR029039">
    <property type="entry name" value="Flavoprotein-like_sf"/>
</dbReference>
<keyword evidence="1" id="KW-0285">Flavoprotein</keyword>
<dbReference type="PRINTS" id="PR00369">
    <property type="entry name" value="FLAVODOXIN"/>
</dbReference>
<dbReference type="InterPro" id="IPR001094">
    <property type="entry name" value="Flavdoxin-like"/>
</dbReference>
<dbReference type="EC" id="1.6.2.4" evidence="4"/>
<dbReference type="InterPro" id="IPR001433">
    <property type="entry name" value="OxRdtase_FAD/NAD-bd"/>
</dbReference>
<proteinExistence type="predicted"/>
<dbReference type="SUPFAM" id="SSF52218">
    <property type="entry name" value="Flavoproteins"/>
    <property type="match status" value="1"/>
</dbReference>
<dbReference type="Gene3D" id="3.40.50.360">
    <property type="match status" value="1"/>
</dbReference>
<dbReference type="STRING" id="1122188.SAMN02745674_01110"/>
<name>A0A1T4P680_9GAMM</name>
<dbReference type="AlphaFoldDB" id="A0A1T4P680"/>
<dbReference type="PANTHER" id="PTHR19384:SF17">
    <property type="entry name" value="NADPH--CYTOCHROME P450 REDUCTASE"/>
    <property type="match status" value="1"/>
</dbReference>
<feature type="transmembrane region" description="Helical" evidence="5">
    <location>
        <begin position="48"/>
        <end position="69"/>
    </location>
</feature>
<evidence type="ECO:0000256" key="5">
    <source>
        <dbReference type="SAM" id="Phobius"/>
    </source>
</evidence>
<dbReference type="Proteomes" id="UP000190061">
    <property type="component" value="Unassembled WGS sequence"/>
</dbReference>
<evidence type="ECO:0000313" key="8">
    <source>
        <dbReference type="EMBL" id="SJZ87085.1"/>
    </source>
</evidence>
<dbReference type="InterPro" id="IPR039261">
    <property type="entry name" value="FNR_nucleotide-bd"/>
</dbReference>
<evidence type="ECO:0000256" key="2">
    <source>
        <dbReference type="ARBA" id="ARBA00022643"/>
    </source>
</evidence>
<dbReference type="Pfam" id="PF00258">
    <property type="entry name" value="Flavodoxin_1"/>
    <property type="match status" value="1"/>
</dbReference>
<dbReference type="InterPro" id="IPR017938">
    <property type="entry name" value="Riboflavin_synthase-like_b-brl"/>
</dbReference>
<dbReference type="RefSeq" id="WP_234987716.1">
    <property type="nucleotide sequence ID" value="NZ_FUXP01000002.1"/>
</dbReference>
<gene>
    <name evidence="8" type="ORF">SAMN02745674_01110</name>
</gene>
<protein>
    <recommendedName>
        <fullName evidence="4">NADPH--hemoprotein reductase</fullName>
        <ecNumber evidence="4">1.6.2.4</ecNumber>
    </recommendedName>
</protein>
<dbReference type="Gene3D" id="2.40.30.10">
    <property type="entry name" value="Translation factors"/>
    <property type="match status" value="1"/>
</dbReference>
<dbReference type="InterPro" id="IPR017927">
    <property type="entry name" value="FAD-bd_FR_type"/>
</dbReference>
<dbReference type="PANTHER" id="PTHR19384">
    <property type="entry name" value="NITRIC OXIDE SYNTHASE-RELATED"/>
    <property type="match status" value="1"/>
</dbReference>
<evidence type="ECO:0000313" key="9">
    <source>
        <dbReference type="Proteomes" id="UP000190061"/>
    </source>
</evidence>
<dbReference type="SUPFAM" id="SSF63380">
    <property type="entry name" value="Riboflavin synthase domain-like"/>
    <property type="match status" value="1"/>
</dbReference>
<evidence type="ECO:0000259" key="7">
    <source>
        <dbReference type="PROSITE" id="PS51384"/>
    </source>
</evidence>
<reference evidence="8 9" key="1">
    <citation type="submission" date="2017-02" db="EMBL/GenBank/DDBJ databases">
        <authorList>
            <person name="Peterson S.W."/>
        </authorList>
    </citation>
    <scope>NUCLEOTIDE SEQUENCE [LARGE SCALE GENOMIC DNA]</scope>
    <source>
        <strain evidence="8 9">DSM 21749</strain>
    </source>
</reference>
<dbReference type="Gene3D" id="3.40.50.80">
    <property type="entry name" value="Nucleotide-binding domain of ferredoxin-NADP reductase (FNR) module"/>
    <property type="match status" value="1"/>
</dbReference>
<keyword evidence="5" id="KW-1133">Transmembrane helix</keyword>
<keyword evidence="3" id="KW-0249">Electron transport</keyword>
<keyword evidence="3" id="KW-0813">Transport</keyword>
<dbReference type="InterPro" id="IPR008254">
    <property type="entry name" value="Flavodoxin/NO_synth"/>
</dbReference>
<keyword evidence="2" id="KW-0288">FMN</keyword>
<dbReference type="EMBL" id="FUXP01000002">
    <property type="protein sequence ID" value="SJZ87085.1"/>
    <property type="molecule type" value="Genomic_DNA"/>
</dbReference>
<evidence type="ECO:0000256" key="3">
    <source>
        <dbReference type="ARBA" id="ARBA00022982"/>
    </source>
</evidence>
<evidence type="ECO:0000256" key="1">
    <source>
        <dbReference type="ARBA" id="ARBA00022630"/>
    </source>
</evidence>
<dbReference type="GO" id="GO:0010181">
    <property type="term" value="F:FMN binding"/>
    <property type="evidence" value="ECO:0007669"/>
    <property type="project" value="InterPro"/>
</dbReference>
<dbReference type="SUPFAM" id="SSF52343">
    <property type="entry name" value="Ferredoxin reductase-like, C-terminal NADP-linked domain"/>
    <property type="match status" value="1"/>
</dbReference>
<keyword evidence="5" id="KW-0812">Transmembrane</keyword>
<dbReference type="PROSITE" id="PS50902">
    <property type="entry name" value="FLAVODOXIN_LIKE"/>
    <property type="match status" value="1"/>
</dbReference>
<dbReference type="PROSITE" id="PS51384">
    <property type="entry name" value="FAD_FR"/>
    <property type="match status" value="1"/>
</dbReference>
<evidence type="ECO:0000259" key="6">
    <source>
        <dbReference type="PROSITE" id="PS50902"/>
    </source>
</evidence>
<sequence>MKPVARNRRFDAGTMADAGVLLALLVLAFALATWQSEPFSWPSVDGSRWWAASGIAAGYAAFVGAVWLMRHRRRTAALQGMPAAVDGAAVDWLVVHASQTGQAEALALQTAQALQAGGRQVALSPLARLSSRDLGAARHALFVVSTTGEGDAPDAAGSFMSRPGLHDLRLGHLEYGLLALGDRDYAQFCAFGHRFDGWLRQAGARALFDLVEVDDGDPGALRHWQYHLGQILGAAQLDWTAPDYRPWRLAQRVHLNPGSPGGPAFDLQLVPPGDASMPEWQAGDIAEIGPRNSNASVGDWLAAVGADPEAMVPIDGGRTSLRALAARSRLPSAATVAGMDPPEIAGTLEPLAHREYSIASTPAEDRLRLLVRQVQMQDGKLGVGSGWLTQHADIEASIDLRIRRNSSFHPPADDRPMILIGNGTGIAGLRALLSARIAAGHHRNWLLFGERTRAHDYHYRADIEAWQRAGGIERVDLAFSRDQAERRYVQHLLGENAEALRQWLASGAAVFVCGSLEGMAPAVDAALREIVGAEALAGMAADGRYCRDVY</sequence>
<dbReference type="CDD" id="cd06200">
    <property type="entry name" value="SiR_like1"/>
    <property type="match status" value="1"/>
</dbReference>
<keyword evidence="9" id="KW-1185">Reference proteome</keyword>
<feature type="domain" description="FAD-binding FR-type" evidence="7">
    <location>
        <begin position="242"/>
        <end position="411"/>
    </location>
</feature>
<dbReference type="GO" id="GO:0005829">
    <property type="term" value="C:cytosol"/>
    <property type="evidence" value="ECO:0007669"/>
    <property type="project" value="TreeGrafter"/>
</dbReference>
<organism evidence="8 9">
    <name type="scientific">Lysobacter spongiicola DSM 21749</name>
    <dbReference type="NCBI Taxonomy" id="1122188"/>
    <lineage>
        <taxon>Bacteria</taxon>
        <taxon>Pseudomonadati</taxon>
        <taxon>Pseudomonadota</taxon>
        <taxon>Gammaproteobacteria</taxon>
        <taxon>Lysobacterales</taxon>
        <taxon>Lysobacteraceae</taxon>
        <taxon>Novilysobacter</taxon>
    </lineage>
</organism>
<dbReference type="GO" id="GO:0003958">
    <property type="term" value="F:NADPH-hemoprotein reductase activity"/>
    <property type="evidence" value="ECO:0007669"/>
    <property type="project" value="UniProtKB-EC"/>
</dbReference>
<evidence type="ECO:0000256" key="4">
    <source>
        <dbReference type="ARBA" id="ARBA00023797"/>
    </source>
</evidence>
<dbReference type="InterPro" id="IPR001709">
    <property type="entry name" value="Flavoprot_Pyr_Nucl_cyt_Rdtase"/>
</dbReference>
<keyword evidence="5" id="KW-0472">Membrane</keyword>
<accession>A0A1T4P680</accession>
<dbReference type="GO" id="GO:0050660">
    <property type="term" value="F:flavin adenine dinucleotide binding"/>
    <property type="evidence" value="ECO:0007669"/>
    <property type="project" value="TreeGrafter"/>
</dbReference>